<evidence type="ECO:0000313" key="2">
    <source>
        <dbReference type="EMBL" id="KIY48297.1"/>
    </source>
</evidence>
<proteinExistence type="predicted"/>
<gene>
    <name evidence="2" type="ORF">FISHEDRAFT_73860</name>
</gene>
<accession>A0A0D7ABE2</accession>
<evidence type="ECO:0000256" key="1">
    <source>
        <dbReference type="SAM" id="MobiDB-lite"/>
    </source>
</evidence>
<dbReference type="Proteomes" id="UP000054144">
    <property type="component" value="Unassembled WGS sequence"/>
</dbReference>
<evidence type="ECO:0000313" key="3">
    <source>
        <dbReference type="Proteomes" id="UP000054144"/>
    </source>
</evidence>
<dbReference type="AlphaFoldDB" id="A0A0D7ABE2"/>
<dbReference type="EMBL" id="KN881851">
    <property type="protein sequence ID" value="KIY48297.1"/>
    <property type="molecule type" value="Genomic_DNA"/>
</dbReference>
<feature type="compositionally biased region" description="Polar residues" evidence="1">
    <location>
        <begin position="215"/>
        <end position="227"/>
    </location>
</feature>
<reference evidence="2 3" key="1">
    <citation type="journal article" date="2015" name="Fungal Genet. Biol.">
        <title>Evolution of novel wood decay mechanisms in Agaricales revealed by the genome sequences of Fistulina hepatica and Cylindrobasidium torrendii.</title>
        <authorList>
            <person name="Floudas D."/>
            <person name="Held B.W."/>
            <person name="Riley R."/>
            <person name="Nagy L.G."/>
            <person name="Koehler G."/>
            <person name="Ransdell A.S."/>
            <person name="Younus H."/>
            <person name="Chow J."/>
            <person name="Chiniquy J."/>
            <person name="Lipzen A."/>
            <person name="Tritt A."/>
            <person name="Sun H."/>
            <person name="Haridas S."/>
            <person name="LaButti K."/>
            <person name="Ohm R.A."/>
            <person name="Kues U."/>
            <person name="Blanchette R.A."/>
            <person name="Grigoriev I.V."/>
            <person name="Minto R.E."/>
            <person name="Hibbett D.S."/>
        </authorList>
    </citation>
    <scope>NUCLEOTIDE SEQUENCE [LARGE SCALE GENOMIC DNA]</scope>
    <source>
        <strain evidence="2 3">ATCC 64428</strain>
    </source>
</reference>
<feature type="region of interest" description="Disordered" evidence="1">
    <location>
        <begin position="208"/>
        <end position="227"/>
    </location>
</feature>
<organism evidence="2 3">
    <name type="scientific">Fistulina hepatica ATCC 64428</name>
    <dbReference type="NCBI Taxonomy" id="1128425"/>
    <lineage>
        <taxon>Eukaryota</taxon>
        <taxon>Fungi</taxon>
        <taxon>Dikarya</taxon>
        <taxon>Basidiomycota</taxon>
        <taxon>Agaricomycotina</taxon>
        <taxon>Agaricomycetes</taxon>
        <taxon>Agaricomycetidae</taxon>
        <taxon>Agaricales</taxon>
        <taxon>Fistulinaceae</taxon>
        <taxon>Fistulina</taxon>
    </lineage>
</organism>
<keyword evidence="3" id="KW-1185">Reference proteome</keyword>
<sequence>MFPVVKFRRRIRDALGITRLFARIAFACLSRTNACTRYRFFHYSSGAATVTGGLSEYSCKIPHTPKYRPTLAPLPPPPNNLSEVPGLAPDSAASNLQTFFPPYIQIVDLAQWKSSFSARCGLTPTSIALSLGLCILWEGAALLSCASSGKTASDDASSLPAPFTTMNHRYSASAPSMCGPVSSSGSYSAALSTAPQYTSDMCRHPLTRWPHPSNRVGTSTYTRLSNG</sequence>
<protein>
    <submittedName>
        <fullName evidence="2">Uncharacterized protein</fullName>
    </submittedName>
</protein>
<name>A0A0D7ABE2_9AGAR</name>